<dbReference type="AlphaFoldDB" id="A0A6L3Z8C2"/>
<dbReference type="Gene3D" id="3.40.50.300">
    <property type="entry name" value="P-loop containing nucleotide triphosphate hydrolases"/>
    <property type="match status" value="1"/>
</dbReference>
<evidence type="ECO:0000313" key="2">
    <source>
        <dbReference type="EMBL" id="KAB2772142.1"/>
    </source>
</evidence>
<gene>
    <name evidence="2" type="ORF">F9L04_07470</name>
</gene>
<comment type="caution">
    <text evidence="2">The sequence shown here is derived from an EMBL/GenBank/DDBJ whole genome shotgun (WGS) entry which is preliminary data.</text>
</comment>
<evidence type="ECO:0000259" key="1">
    <source>
        <dbReference type="Pfam" id="PF13401"/>
    </source>
</evidence>
<dbReference type="EMBL" id="WBWS01000006">
    <property type="protein sequence ID" value="KAB2772142.1"/>
    <property type="molecule type" value="Genomic_DNA"/>
</dbReference>
<dbReference type="RefSeq" id="WP_151663322.1">
    <property type="nucleotide sequence ID" value="NZ_WBWS01000006.1"/>
</dbReference>
<feature type="domain" description="ORC1/DEAH AAA+ ATPase" evidence="1">
    <location>
        <begin position="35"/>
        <end position="152"/>
    </location>
</feature>
<dbReference type="PANTHER" id="PTHR35894">
    <property type="entry name" value="GENERAL SECRETION PATHWAY PROTEIN A-RELATED"/>
    <property type="match status" value="1"/>
</dbReference>
<dbReference type="Pfam" id="PF13401">
    <property type="entry name" value="AAA_22"/>
    <property type="match status" value="1"/>
</dbReference>
<dbReference type="InterPro" id="IPR052026">
    <property type="entry name" value="ExeA_AAA_ATPase_DNA-bind"/>
</dbReference>
<proteinExistence type="predicted"/>
<dbReference type="Proteomes" id="UP000481876">
    <property type="component" value="Unassembled WGS sequence"/>
</dbReference>
<name>A0A6L3Z8C2_BRUAN</name>
<reference evidence="2 3" key="1">
    <citation type="submission" date="2019-09" db="EMBL/GenBank/DDBJ databases">
        <title>Taxonomic organization of the family Brucellaceae based on a phylogenomic approach.</title>
        <authorList>
            <person name="Leclercq S."/>
            <person name="Cloeckaert A."/>
            <person name="Zygmunt M.S."/>
        </authorList>
    </citation>
    <scope>NUCLEOTIDE SEQUENCE [LARGE SCALE GENOMIC DNA]</scope>
    <source>
        <strain evidence="2 3">LMG 3313</strain>
    </source>
</reference>
<protein>
    <submittedName>
        <fullName evidence="2">AAA family ATPase</fullName>
    </submittedName>
</protein>
<dbReference type="PANTHER" id="PTHR35894:SF5">
    <property type="entry name" value="MU-LIKE PROPHAGE FLUMU DNA TRANSPOSITION PROTEIN B"/>
    <property type="match status" value="1"/>
</dbReference>
<dbReference type="SUPFAM" id="SSF52540">
    <property type="entry name" value="P-loop containing nucleoside triphosphate hydrolases"/>
    <property type="match status" value="1"/>
</dbReference>
<organism evidence="2 3">
    <name type="scientific">Brucella anthropi</name>
    <name type="common">Ochrobactrum anthropi</name>
    <dbReference type="NCBI Taxonomy" id="529"/>
    <lineage>
        <taxon>Bacteria</taxon>
        <taxon>Pseudomonadati</taxon>
        <taxon>Pseudomonadota</taxon>
        <taxon>Alphaproteobacteria</taxon>
        <taxon>Hyphomicrobiales</taxon>
        <taxon>Brucellaceae</taxon>
        <taxon>Brucella/Ochrobactrum group</taxon>
        <taxon>Brucella</taxon>
    </lineage>
</organism>
<dbReference type="InterPro" id="IPR027417">
    <property type="entry name" value="P-loop_NTPase"/>
</dbReference>
<dbReference type="InterPro" id="IPR049945">
    <property type="entry name" value="AAA_22"/>
</dbReference>
<accession>A0A6L3Z8C2</accession>
<sequence length="254" mass="28111">MTPLNEIVNEAGTAPIKNVALCLALARSLQNRHPSQPNLGVFAGFSGYGKSKAAVFAQSGTNAVLIEVSDTWTKKTLLQKILSELGQPHAKGTLADLEEEIIGTLARDPHRPLIIDEADKLADKNMIEMMRMIAKKSNVPVMLIGEELLPKKLERIDRFRDLVLEWVYAQPCDLDDTRSLARAYYPTVTIADELLDHVREQAKGRARQICNSLHAIANAANVGGLTHISLKEYRSQDGYFASDKVPVRREQEAA</sequence>
<evidence type="ECO:0000313" key="3">
    <source>
        <dbReference type="Proteomes" id="UP000481876"/>
    </source>
</evidence>
<dbReference type="GO" id="GO:0016887">
    <property type="term" value="F:ATP hydrolysis activity"/>
    <property type="evidence" value="ECO:0007669"/>
    <property type="project" value="InterPro"/>
</dbReference>